<dbReference type="Gene3D" id="3.30.230.10">
    <property type="match status" value="1"/>
</dbReference>
<proteinExistence type="inferred from homology"/>
<reference evidence="11 12" key="1">
    <citation type="submission" date="2016-04" db="EMBL/GenBank/DDBJ databases">
        <title>Genome analysis of Thermosulfurimonas dismutans, the first thermophilic sulfur-disproportionating bacterium of the phylum Thermodesulfobacteria.</title>
        <authorList>
            <person name="Mardanov A.V."/>
            <person name="Beletsky A.V."/>
            <person name="Kadnikov V.V."/>
            <person name="Slobodkin A.I."/>
            <person name="Ravin N.V."/>
        </authorList>
    </citation>
    <scope>NUCLEOTIDE SEQUENCE [LARGE SCALE GENOMIC DNA]</scope>
    <source>
        <strain evidence="11 12">S95</strain>
    </source>
</reference>
<dbReference type="InterPro" id="IPR014721">
    <property type="entry name" value="Ribsml_uS5_D2-typ_fold_subgr"/>
</dbReference>
<dbReference type="InterPro" id="IPR020568">
    <property type="entry name" value="Ribosomal_Su5_D2-typ_SF"/>
</dbReference>
<dbReference type="GO" id="GO:0003735">
    <property type="term" value="F:structural constituent of ribosome"/>
    <property type="evidence" value="ECO:0007669"/>
    <property type="project" value="UniProtKB-UniRule"/>
</dbReference>
<organism evidence="11 12">
    <name type="scientific">Thermosulfurimonas dismutans</name>
    <dbReference type="NCBI Taxonomy" id="999894"/>
    <lineage>
        <taxon>Bacteria</taxon>
        <taxon>Pseudomonadati</taxon>
        <taxon>Thermodesulfobacteriota</taxon>
        <taxon>Thermodesulfobacteria</taxon>
        <taxon>Thermodesulfobacteriales</taxon>
        <taxon>Thermodesulfobacteriaceae</taxon>
        <taxon>Thermosulfurimonas</taxon>
    </lineage>
</organism>
<evidence type="ECO:0000313" key="11">
    <source>
        <dbReference type="EMBL" id="OAQ21070.1"/>
    </source>
</evidence>
<dbReference type="Gene3D" id="3.30.160.20">
    <property type="match status" value="1"/>
</dbReference>
<dbReference type="InterPro" id="IPR005712">
    <property type="entry name" value="Ribosomal_uS5_bac-type"/>
</dbReference>
<dbReference type="GO" id="GO:0015935">
    <property type="term" value="C:small ribosomal subunit"/>
    <property type="evidence" value="ECO:0007669"/>
    <property type="project" value="InterPro"/>
</dbReference>
<dbReference type="Pfam" id="PF00333">
    <property type="entry name" value="Ribosomal_S5"/>
    <property type="match status" value="1"/>
</dbReference>
<dbReference type="EMBL" id="LWLG01000003">
    <property type="protein sequence ID" value="OAQ21070.1"/>
    <property type="molecule type" value="Genomic_DNA"/>
</dbReference>
<dbReference type="RefSeq" id="WP_068669406.1">
    <property type="nucleotide sequence ID" value="NZ_LWLG01000003.1"/>
</dbReference>
<evidence type="ECO:0000259" key="10">
    <source>
        <dbReference type="PROSITE" id="PS50881"/>
    </source>
</evidence>
<keyword evidence="3 8" id="KW-0699">rRNA-binding</keyword>
<dbReference type="STRING" id="999894.TDIS_0722"/>
<dbReference type="Pfam" id="PF03719">
    <property type="entry name" value="Ribosomal_S5_C"/>
    <property type="match status" value="1"/>
</dbReference>
<accession>A0A179D4Q8</accession>
<dbReference type="HAMAP" id="MF_01307_B">
    <property type="entry name" value="Ribosomal_uS5_B"/>
    <property type="match status" value="1"/>
</dbReference>
<keyword evidence="5 8" id="KW-0689">Ribosomal protein</keyword>
<gene>
    <name evidence="8" type="primary">rpsE</name>
    <name evidence="11" type="ORF">TDIS_0722</name>
</gene>
<name>A0A179D4Q8_9BACT</name>
<dbReference type="InterPro" id="IPR005324">
    <property type="entry name" value="Ribosomal_uS5_C"/>
</dbReference>
<comment type="function">
    <text evidence="8">With S4 and S12 plays an important role in translational accuracy.</text>
</comment>
<dbReference type="GO" id="GO:0006412">
    <property type="term" value="P:translation"/>
    <property type="evidence" value="ECO:0007669"/>
    <property type="project" value="UniProtKB-UniRule"/>
</dbReference>
<dbReference type="AlphaFoldDB" id="A0A179D4Q8"/>
<dbReference type="GO" id="GO:0005737">
    <property type="term" value="C:cytoplasm"/>
    <property type="evidence" value="ECO:0007669"/>
    <property type="project" value="UniProtKB-ARBA"/>
</dbReference>
<dbReference type="SUPFAM" id="SSF54768">
    <property type="entry name" value="dsRNA-binding domain-like"/>
    <property type="match status" value="1"/>
</dbReference>
<feature type="domain" description="S5 DRBM" evidence="10">
    <location>
        <begin position="10"/>
        <end position="73"/>
    </location>
</feature>
<comment type="domain">
    <text evidence="8">The N-terminal domain interacts with the head of the 30S subunit; the C-terminal domain interacts with the body and contacts protein S4. The interaction surface between S4 and S5 is involved in control of translational fidelity.</text>
</comment>
<dbReference type="FunFam" id="3.30.230.10:FF:000002">
    <property type="entry name" value="30S ribosomal protein S5"/>
    <property type="match status" value="1"/>
</dbReference>
<evidence type="ECO:0000313" key="12">
    <source>
        <dbReference type="Proteomes" id="UP000078390"/>
    </source>
</evidence>
<evidence type="ECO:0000256" key="7">
    <source>
        <dbReference type="ARBA" id="ARBA00035255"/>
    </source>
</evidence>
<keyword evidence="4 8" id="KW-0694">RNA-binding</keyword>
<dbReference type="PATRIC" id="fig|999894.6.peg.720"/>
<evidence type="ECO:0000256" key="8">
    <source>
        <dbReference type="HAMAP-Rule" id="MF_01307"/>
    </source>
</evidence>
<keyword evidence="6 8" id="KW-0687">Ribonucleoprotein</keyword>
<dbReference type="NCBIfam" id="TIGR01021">
    <property type="entry name" value="rpsE_bact"/>
    <property type="match status" value="1"/>
</dbReference>
<keyword evidence="12" id="KW-1185">Reference proteome</keyword>
<evidence type="ECO:0000256" key="3">
    <source>
        <dbReference type="ARBA" id="ARBA00022730"/>
    </source>
</evidence>
<dbReference type="InterPro" id="IPR013810">
    <property type="entry name" value="Ribosomal_uS5_N"/>
</dbReference>
<evidence type="ECO:0000256" key="1">
    <source>
        <dbReference type="ARBA" id="ARBA00003093"/>
    </source>
</evidence>
<dbReference type="OrthoDB" id="9809045at2"/>
<dbReference type="FunFam" id="3.30.160.20:FF:000066">
    <property type="entry name" value="30S ribosomal protein S5"/>
    <property type="match status" value="1"/>
</dbReference>
<comment type="subunit">
    <text evidence="8">Part of the 30S ribosomal subunit. Contacts proteins S4 and S8.</text>
</comment>
<dbReference type="PROSITE" id="PS00585">
    <property type="entry name" value="RIBOSOMAL_S5"/>
    <property type="match status" value="1"/>
</dbReference>
<evidence type="ECO:0000256" key="6">
    <source>
        <dbReference type="ARBA" id="ARBA00023274"/>
    </source>
</evidence>
<sequence length="173" mass="18575">MATAKGGEEFIEKIIFINRVAKVHKGGRRFRFSAIVVVGDGKGRVGYGLGKAPEVPDAIRKALEKARKNMITVPVINGTIPHEIISDFGAAKVMLKPGRPGTGVIAGSTIRAIMDAAGIRDVVTKCIGSTNPHNVVKATFKALEDLQSPEYVAKKRGFNVEELMERIGHGEKA</sequence>
<dbReference type="Proteomes" id="UP000078390">
    <property type="component" value="Unassembled WGS sequence"/>
</dbReference>
<evidence type="ECO:0000256" key="4">
    <source>
        <dbReference type="ARBA" id="ARBA00022884"/>
    </source>
</evidence>
<comment type="function">
    <text evidence="1 8">Located at the back of the 30S subunit body where it stabilizes the conformation of the head with respect to the body.</text>
</comment>
<dbReference type="InterPro" id="IPR018192">
    <property type="entry name" value="Ribosomal_uS5_N_CS"/>
</dbReference>
<dbReference type="PANTHER" id="PTHR48277">
    <property type="entry name" value="MITOCHONDRIAL RIBOSOMAL PROTEIN S5"/>
    <property type="match status" value="1"/>
</dbReference>
<evidence type="ECO:0000256" key="9">
    <source>
        <dbReference type="RuleBase" id="RU003823"/>
    </source>
</evidence>
<dbReference type="SUPFAM" id="SSF54211">
    <property type="entry name" value="Ribosomal protein S5 domain 2-like"/>
    <property type="match status" value="1"/>
</dbReference>
<dbReference type="GO" id="GO:0019843">
    <property type="term" value="F:rRNA binding"/>
    <property type="evidence" value="ECO:0007669"/>
    <property type="project" value="UniProtKB-UniRule"/>
</dbReference>
<comment type="similarity">
    <text evidence="2 8 9">Belongs to the universal ribosomal protein uS5 family.</text>
</comment>
<dbReference type="PROSITE" id="PS50881">
    <property type="entry name" value="S5_DSRBD"/>
    <property type="match status" value="1"/>
</dbReference>
<evidence type="ECO:0000256" key="2">
    <source>
        <dbReference type="ARBA" id="ARBA00008945"/>
    </source>
</evidence>
<evidence type="ECO:0000256" key="5">
    <source>
        <dbReference type="ARBA" id="ARBA00022980"/>
    </source>
</evidence>
<comment type="caution">
    <text evidence="11">The sequence shown here is derived from an EMBL/GenBank/DDBJ whole genome shotgun (WGS) entry which is preliminary data.</text>
</comment>
<dbReference type="PANTHER" id="PTHR48277:SF1">
    <property type="entry name" value="MITOCHONDRIAL RIBOSOMAL PROTEIN S5"/>
    <property type="match status" value="1"/>
</dbReference>
<dbReference type="InterPro" id="IPR000851">
    <property type="entry name" value="Ribosomal_uS5"/>
</dbReference>
<protein>
    <recommendedName>
        <fullName evidence="7 8">Small ribosomal subunit protein uS5</fullName>
    </recommendedName>
</protein>